<comment type="caution">
    <text evidence="4">The sequence shown here is derived from an EMBL/GenBank/DDBJ whole genome shotgun (WGS) entry which is preliminary data.</text>
</comment>
<evidence type="ECO:0000256" key="1">
    <source>
        <dbReference type="ARBA" id="ARBA00022729"/>
    </source>
</evidence>
<evidence type="ECO:0000313" key="4">
    <source>
        <dbReference type="EMBL" id="KAG6515738.1"/>
    </source>
</evidence>
<dbReference type="NCBIfam" id="TIGR01614">
    <property type="entry name" value="PME_inhib"/>
    <property type="match status" value="1"/>
</dbReference>
<dbReference type="AlphaFoldDB" id="A0A8J5GW21"/>
<dbReference type="PANTHER" id="PTHR35357:SF23">
    <property type="entry name" value="PECTINESTERASE INHIBITOR DOMAIN-CONTAINING PROTEIN"/>
    <property type="match status" value="1"/>
</dbReference>
<protein>
    <recommendedName>
        <fullName evidence="3">Pectinesterase inhibitor domain-containing protein</fullName>
    </recommendedName>
</protein>
<dbReference type="Pfam" id="PF04043">
    <property type="entry name" value="PMEI"/>
    <property type="match status" value="1"/>
</dbReference>
<dbReference type="OrthoDB" id="773737at2759"/>
<sequence>MMKMMKRSLMSSLLLLFFLQSISGSSSNSSPHIEAVCENVQDSYVDKKYCIKTLSSDVRSRGADDRGLGVIAAELTAAKAVAIKSHIEKARRKARDGYGRRRAEAALQIFSDVIPSVQWAAESIKGEFYASAGAVLFVALDAASACVGVVELGKAADEYVNLALLAQAIAVHLH</sequence>
<feature type="signal peptide" evidence="2">
    <location>
        <begin position="1"/>
        <end position="24"/>
    </location>
</feature>
<dbReference type="InterPro" id="IPR006501">
    <property type="entry name" value="Pectinesterase_inhib_dom"/>
</dbReference>
<dbReference type="SMART" id="SM00856">
    <property type="entry name" value="PMEI"/>
    <property type="match status" value="1"/>
</dbReference>
<dbReference type="Proteomes" id="UP000734854">
    <property type="component" value="Unassembled WGS sequence"/>
</dbReference>
<reference evidence="4 5" key="1">
    <citation type="submission" date="2020-08" db="EMBL/GenBank/DDBJ databases">
        <title>Plant Genome Project.</title>
        <authorList>
            <person name="Zhang R.-G."/>
        </authorList>
    </citation>
    <scope>NUCLEOTIDE SEQUENCE [LARGE SCALE GENOMIC DNA]</scope>
    <source>
        <tissue evidence="4">Rhizome</tissue>
    </source>
</reference>
<feature type="chain" id="PRO_5035158164" description="Pectinesterase inhibitor domain-containing protein" evidence="2">
    <location>
        <begin position="25"/>
        <end position="174"/>
    </location>
</feature>
<name>A0A8J5GW21_ZINOF</name>
<evidence type="ECO:0000259" key="3">
    <source>
        <dbReference type="SMART" id="SM00856"/>
    </source>
</evidence>
<dbReference type="EMBL" id="JACMSC010000007">
    <property type="protein sequence ID" value="KAG6515738.1"/>
    <property type="molecule type" value="Genomic_DNA"/>
</dbReference>
<evidence type="ECO:0000313" key="5">
    <source>
        <dbReference type="Proteomes" id="UP000734854"/>
    </source>
</evidence>
<keyword evidence="5" id="KW-1185">Reference proteome</keyword>
<organism evidence="4 5">
    <name type="scientific">Zingiber officinale</name>
    <name type="common">Ginger</name>
    <name type="synonym">Amomum zingiber</name>
    <dbReference type="NCBI Taxonomy" id="94328"/>
    <lineage>
        <taxon>Eukaryota</taxon>
        <taxon>Viridiplantae</taxon>
        <taxon>Streptophyta</taxon>
        <taxon>Embryophyta</taxon>
        <taxon>Tracheophyta</taxon>
        <taxon>Spermatophyta</taxon>
        <taxon>Magnoliopsida</taxon>
        <taxon>Liliopsida</taxon>
        <taxon>Zingiberales</taxon>
        <taxon>Zingiberaceae</taxon>
        <taxon>Zingiber</taxon>
    </lineage>
</organism>
<accession>A0A8J5GW21</accession>
<proteinExistence type="predicted"/>
<gene>
    <name evidence="4" type="ORF">ZIOFF_026167</name>
</gene>
<evidence type="ECO:0000256" key="2">
    <source>
        <dbReference type="SAM" id="SignalP"/>
    </source>
</evidence>
<dbReference type="GO" id="GO:0004857">
    <property type="term" value="F:enzyme inhibitor activity"/>
    <property type="evidence" value="ECO:0007669"/>
    <property type="project" value="InterPro"/>
</dbReference>
<dbReference type="PANTHER" id="PTHR35357">
    <property type="entry name" value="OS02G0537100 PROTEIN"/>
    <property type="match status" value="1"/>
</dbReference>
<keyword evidence="1 2" id="KW-0732">Signal</keyword>
<feature type="domain" description="Pectinesterase inhibitor" evidence="3">
    <location>
        <begin position="28"/>
        <end position="169"/>
    </location>
</feature>